<gene>
    <name evidence="2" type="ORF">QTP70_012140</name>
</gene>
<dbReference type="InterPro" id="IPR015095">
    <property type="entry name" value="AlkB_hom8_N"/>
</dbReference>
<proteinExistence type="predicted"/>
<dbReference type="AlphaFoldDB" id="A0AAE0UIG4"/>
<comment type="caution">
    <text evidence="2">The sequence shown here is derived from an EMBL/GenBank/DDBJ whole genome shotgun (WGS) entry which is preliminary data.</text>
</comment>
<dbReference type="Proteomes" id="UP001274896">
    <property type="component" value="Unassembled WGS sequence"/>
</dbReference>
<evidence type="ECO:0000313" key="3">
    <source>
        <dbReference type="Proteomes" id="UP001274896"/>
    </source>
</evidence>
<name>A0AAE0UIG4_9TELE</name>
<evidence type="ECO:0000259" key="1">
    <source>
        <dbReference type="Pfam" id="PF09004"/>
    </source>
</evidence>
<organism evidence="2 3">
    <name type="scientific">Hemibagrus guttatus</name>
    <dbReference type="NCBI Taxonomy" id="175788"/>
    <lineage>
        <taxon>Eukaryota</taxon>
        <taxon>Metazoa</taxon>
        <taxon>Chordata</taxon>
        <taxon>Craniata</taxon>
        <taxon>Vertebrata</taxon>
        <taxon>Euteleostomi</taxon>
        <taxon>Actinopterygii</taxon>
        <taxon>Neopterygii</taxon>
        <taxon>Teleostei</taxon>
        <taxon>Ostariophysi</taxon>
        <taxon>Siluriformes</taxon>
        <taxon>Bagridae</taxon>
        <taxon>Hemibagrus</taxon>
    </lineage>
</organism>
<accession>A0AAE0UIG4</accession>
<reference evidence="2" key="1">
    <citation type="submission" date="2023-06" db="EMBL/GenBank/DDBJ databases">
        <title>Male Hemibagrus guttatus genome.</title>
        <authorList>
            <person name="Bian C."/>
        </authorList>
    </citation>
    <scope>NUCLEOTIDE SEQUENCE</scope>
    <source>
        <strain evidence="2">Male_cb2023</strain>
        <tissue evidence="2">Muscle</tissue>
    </source>
</reference>
<keyword evidence="3" id="KW-1185">Reference proteome</keyword>
<feature type="domain" description="Alkylated DNA repair protein AlkB homologue 8 N-terminal" evidence="1">
    <location>
        <begin position="96"/>
        <end position="137"/>
    </location>
</feature>
<dbReference type="GO" id="GO:0008168">
    <property type="term" value="F:methyltransferase activity"/>
    <property type="evidence" value="ECO:0007669"/>
    <property type="project" value="InterPro"/>
</dbReference>
<dbReference type="GO" id="GO:0016706">
    <property type="term" value="F:2-oxoglutarate-dependent dioxygenase activity"/>
    <property type="evidence" value="ECO:0007669"/>
    <property type="project" value="InterPro"/>
</dbReference>
<dbReference type="EMBL" id="JAUCMX010000029">
    <property type="protein sequence ID" value="KAK3507241.1"/>
    <property type="molecule type" value="Genomic_DNA"/>
</dbReference>
<dbReference type="Pfam" id="PF09004">
    <property type="entry name" value="ALKBH8_N"/>
    <property type="match status" value="1"/>
</dbReference>
<protein>
    <recommendedName>
        <fullName evidence="1">Alkylated DNA repair protein AlkB homologue 8 N-terminal domain-containing protein</fullName>
    </recommendedName>
</protein>
<evidence type="ECO:0000313" key="2">
    <source>
        <dbReference type="EMBL" id="KAK3507241.1"/>
    </source>
</evidence>
<sequence length="187" mass="21386">MTVHASKSTKFAEDTTVIGLIRGNDETAYREEIQHLVTWYGDNYLELNTRKTEEVVVDFRHAGNHTHAPIHINGAAIERGPSFKLLGVHISEDLTWSVNASFLVKKAQQHLYFLRRLKKAYLCSKILVNFYRCTIESIITNCISVWYGNCTAKALQRVVKTTQCDVMVEMRELSRTSTLTSDVLINY</sequence>